<keyword evidence="2 4" id="KW-0238">DNA-binding</keyword>
<evidence type="ECO:0000313" key="7">
    <source>
        <dbReference type="Proteomes" id="UP001386437"/>
    </source>
</evidence>
<dbReference type="PROSITE" id="PS50977">
    <property type="entry name" value="HTH_TETR_2"/>
    <property type="match status" value="1"/>
</dbReference>
<keyword evidence="1" id="KW-0805">Transcription regulation</keyword>
<dbReference type="EMBL" id="JACFYJ010000015">
    <property type="protein sequence ID" value="MEI5997901.1"/>
    <property type="molecule type" value="Genomic_DNA"/>
</dbReference>
<dbReference type="Pfam" id="PF16925">
    <property type="entry name" value="TetR_C_13"/>
    <property type="match status" value="1"/>
</dbReference>
<evidence type="ECO:0000256" key="3">
    <source>
        <dbReference type="ARBA" id="ARBA00023163"/>
    </source>
</evidence>
<keyword evidence="7" id="KW-1185">Reference proteome</keyword>
<feature type="domain" description="HTH tetR-type" evidence="5">
    <location>
        <begin position="8"/>
        <end position="68"/>
    </location>
</feature>
<comment type="caution">
    <text evidence="6">The sequence shown here is derived from an EMBL/GenBank/DDBJ whole genome shotgun (WGS) entry which is preliminary data.</text>
</comment>
<evidence type="ECO:0000256" key="4">
    <source>
        <dbReference type="PROSITE-ProRule" id="PRU00335"/>
    </source>
</evidence>
<proteinExistence type="predicted"/>
<dbReference type="Gene3D" id="1.10.357.10">
    <property type="entry name" value="Tetracycline Repressor, domain 2"/>
    <property type="match status" value="1"/>
</dbReference>
<name>A0ABU8IQU9_9BURK</name>
<dbReference type="InterPro" id="IPR011075">
    <property type="entry name" value="TetR_C"/>
</dbReference>
<evidence type="ECO:0000313" key="6">
    <source>
        <dbReference type="EMBL" id="MEI5997901.1"/>
    </source>
</evidence>
<dbReference type="PANTHER" id="PTHR47506">
    <property type="entry name" value="TRANSCRIPTIONAL REGULATORY PROTEIN"/>
    <property type="match status" value="1"/>
</dbReference>
<dbReference type="SUPFAM" id="SSF46689">
    <property type="entry name" value="Homeodomain-like"/>
    <property type="match status" value="1"/>
</dbReference>
<reference evidence="6 7" key="1">
    <citation type="journal article" date="2022" name="Arch. Microbiol.">
        <title>Paraburkholderia bengalensis sp. nov. isolated from roots of Oryza sativa, IR64.</title>
        <authorList>
            <person name="Nag P."/>
            <person name="Mondal N."/>
            <person name="Sarkar J."/>
            <person name="Das S."/>
        </authorList>
    </citation>
    <scope>NUCLEOTIDE SEQUENCE [LARGE SCALE GENOMIC DNA]</scope>
    <source>
        <strain evidence="6 7">IR64_4_BI</strain>
    </source>
</reference>
<keyword evidence="3" id="KW-0804">Transcription</keyword>
<evidence type="ECO:0000259" key="5">
    <source>
        <dbReference type="PROSITE" id="PS50977"/>
    </source>
</evidence>
<dbReference type="SUPFAM" id="SSF48498">
    <property type="entry name" value="Tetracyclin repressor-like, C-terminal domain"/>
    <property type="match status" value="1"/>
</dbReference>
<evidence type="ECO:0000256" key="2">
    <source>
        <dbReference type="ARBA" id="ARBA00023125"/>
    </source>
</evidence>
<dbReference type="RefSeq" id="WP_336598111.1">
    <property type="nucleotide sequence ID" value="NZ_JACFYJ010000015.1"/>
</dbReference>
<sequence>MRRGRPREFDREKALTDAMLLFWRKGFHATSLRDLGDALGIRMPSLYAAFGSKEALFVEAVDLYMQLTQALLWRHLLEIAWAREAIRELLLATARELTNQTAHPVGCMVTFATIDEDMPDAVVAAIRNARRAWLKVIRDRLEIAVHEGELAGSAEADRLSHFYAAIVQSIGIQAHDGASYSELEGIVGLAMAAWPARGIRHRSEP</sequence>
<dbReference type="Proteomes" id="UP001386437">
    <property type="component" value="Unassembled WGS sequence"/>
</dbReference>
<feature type="DNA-binding region" description="H-T-H motif" evidence="4">
    <location>
        <begin position="31"/>
        <end position="50"/>
    </location>
</feature>
<accession>A0ABU8IQU9</accession>
<gene>
    <name evidence="6" type="ORF">H3V53_12045</name>
</gene>
<dbReference type="PANTHER" id="PTHR47506:SF1">
    <property type="entry name" value="HTH-TYPE TRANSCRIPTIONAL REGULATOR YJDC"/>
    <property type="match status" value="1"/>
</dbReference>
<dbReference type="InterPro" id="IPR001647">
    <property type="entry name" value="HTH_TetR"/>
</dbReference>
<protein>
    <submittedName>
        <fullName evidence="6">TetR/AcrR family transcriptional regulator</fullName>
    </submittedName>
</protein>
<organism evidence="6 7">
    <name type="scientific">Paraburkholderia bengalensis</name>
    <dbReference type="NCBI Taxonomy" id="2747562"/>
    <lineage>
        <taxon>Bacteria</taxon>
        <taxon>Pseudomonadati</taxon>
        <taxon>Pseudomonadota</taxon>
        <taxon>Betaproteobacteria</taxon>
        <taxon>Burkholderiales</taxon>
        <taxon>Burkholderiaceae</taxon>
        <taxon>Paraburkholderia</taxon>
    </lineage>
</organism>
<dbReference type="InterPro" id="IPR036271">
    <property type="entry name" value="Tet_transcr_reg_TetR-rel_C_sf"/>
</dbReference>
<dbReference type="InterPro" id="IPR009057">
    <property type="entry name" value="Homeodomain-like_sf"/>
</dbReference>
<dbReference type="Gene3D" id="1.10.10.60">
    <property type="entry name" value="Homeodomain-like"/>
    <property type="match status" value="1"/>
</dbReference>
<dbReference type="Pfam" id="PF00440">
    <property type="entry name" value="TetR_N"/>
    <property type="match status" value="1"/>
</dbReference>
<evidence type="ECO:0000256" key="1">
    <source>
        <dbReference type="ARBA" id="ARBA00023015"/>
    </source>
</evidence>